<keyword evidence="1" id="KW-0732">Signal</keyword>
<accession>A0ABS0B8V0</accession>
<reference evidence="2 3" key="1">
    <citation type="submission" date="2020-11" db="EMBL/GenBank/DDBJ databases">
        <title>Draft Genome Sequence and Secondary Metabolite Biosynthetic Potential of the Lysobacter niastensis Type strain DSM 18481.</title>
        <authorList>
            <person name="Turrini P."/>
            <person name="Artuso I."/>
            <person name="Tescari M."/>
            <person name="Lugli G.A."/>
            <person name="Frangipani E."/>
            <person name="Ventura M."/>
            <person name="Visca P."/>
        </authorList>
    </citation>
    <scope>NUCLEOTIDE SEQUENCE [LARGE SCALE GENOMIC DNA]</scope>
    <source>
        <strain evidence="2 3">DSM 18481</strain>
    </source>
</reference>
<dbReference type="RefSeq" id="WP_194931270.1">
    <property type="nucleotide sequence ID" value="NZ_JADLZT010000006.1"/>
</dbReference>
<gene>
    <name evidence="2" type="ORF">IU514_11545</name>
</gene>
<dbReference type="EMBL" id="JADLZT010000006">
    <property type="protein sequence ID" value="MBF6024663.1"/>
    <property type="molecule type" value="Genomic_DNA"/>
</dbReference>
<name>A0ABS0B8V0_9GAMM</name>
<dbReference type="Proteomes" id="UP001429984">
    <property type="component" value="Unassembled WGS sequence"/>
</dbReference>
<keyword evidence="3" id="KW-1185">Reference proteome</keyword>
<evidence type="ECO:0000313" key="2">
    <source>
        <dbReference type="EMBL" id="MBF6024663.1"/>
    </source>
</evidence>
<organism evidence="2 3">
    <name type="scientific">Lysobacter niastensis</name>
    <dbReference type="NCBI Taxonomy" id="380629"/>
    <lineage>
        <taxon>Bacteria</taxon>
        <taxon>Pseudomonadati</taxon>
        <taxon>Pseudomonadota</taxon>
        <taxon>Gammaproteobacteria</taxon>
        <taxon>Lysobacterales</taxon>
        <taxon>Lysobacteraceae</taxon>
        <taxon>Lysobacter</taxon>
    </lineage>
</organism>
<feature type="chain" id="PRO_5047291610" description="Carboxypeptidase regulatory-like domain-containing protein" evidence="1">
    <location>
        <begin position="25"/>
        <end position="253"/>
    </location>
</feature>
<evidence type="ECO:0008006" key="4">
    <source>
        <dbReference type="Google" id="ProtNLM"/>
    </source>
</evidence>
<evidence type="ECO:0000313" key="3">
    <source>
        <dbReference type="Proteomes" id="UP001429984"/>
    </source>
</evidence>
<proteinExistence type="predicted"/>
<comment type="caution">
    <text evidence="2">The sequence shown here is derived from an EMBL/GenBank/DDBJ whole genome shotgun (WGS) entry which is preliminary data.</text>
</comment>
<feature type="signal peptide" evidence="1">
    <location>
        <begin position="1"/>
        <end position="24"/>
    </location>
</feature>
<protein>
    <recommendedName>
        <fullName evidence="4">Carboxypeptidase regulatory-like domain-containing protein</fullName>
    </recommendedName>
</protein>
<sequence length="253" mass="27846">MPQRNRTPWLAVALCALLPLLASGCKELKDAGEELGWIERERTLPPIEETSLASHWIPSDTAVDSAGQARWSERWWQWVARFDAADVPYLDPDGRRCTQHQEQGPVWFLAGTDGNFDAVRSCKVPADRHLFVPLINWVVTAGPPGDAAWSCEQKRAQAARFAEHVISGLVLLDGRPVGEFKRMRVASQDCFSGPGGVSGASDGYWLMLKPLPPGKHQLAIAATFREGPRESMQNFRYELEVEGAAGEVAGAVQ</sequence>
<evidence type="ECO:0000256" key="1">
    <source>
        <dbReference type="SAM" id="SignalP"/>
    </source>
</evidence>
<dbReference type="PROSITE" id="PS51257">
    <property type="entry name" value="PROKAR_LIPOPROTEIN"/>
    <property type="match status" value="1"/>
</dbReference>